<keyword evidence="3" id="KW-1185">Reference proteome</keyword>
<organism evidence="2 3">
    <name type="scientific">Epichloe bromicola</name>
    <dbReference type="NCBI Taxonomy" id="79588"/>
    <lineage>
        <taxon>Eukaryota</taxon>
        <taxon>Fungi</taxon>
        <taxon>Dikarya</taxon>
        <taxon>Ascomycota</taxon>
        <taxon>Pezizomycotina</taxon>
        <taxon>Sordariomycetes</taxon>
        <taxon>Hypocreomycetidae</taxon>
        <taxon>Hypocreales</taxon>
        <taxon>Clavicipitaceae</taxon>
        <taxon>Epichloe</taxon>
    </lineage>
</organism>
<feature type="region of interest" description="Disordered" evidence="1">
    <location>
        <begin position="93"/>
        <end position="129"/>
    </location>
</feature>
<name>A0ABQ0CRM8_9HYPO</name>
<evidence type="ECO:0000313" key="2">
    <source>
        <dbReference type="EMBL" id="GAB0136058.1"/>
    </source>
</evidence>
<sequence>MDASTSMAFSRLGQEVPRFSSSPVVEEELFDEIFDWGLYCESTRELEPSHFPGRQTPQHLSKLKTQFFPTSLDLDSLAINDLQSDFGRMKTRLRSDDDTATTSDYSGHSPPDLVQGGGSTSPSDHSGSVFLDHTEERAIPVNVTLQEVQAQDDEWTYPQTVVDPAKAARRGYPAHILVQGEYAGLQAGQSAGTKRRRSIKDIEKRPRQLVDPVQTADVRKSGACVPCRVTKTRCQDSGVCPTCRKAFPDHSHLVCTRMTPAMAWPVMAKVPDFWSSFAAEEHYLCSGPRFFTGSPRDISILFSSDKYSPSLHATVQAYRATNNREETGSPRTAAFPREKVPSHSRLERWVEKQMELESGPEFSLVLQNFLRVYSKEGLRKLPKQDLVRTVHKMNCFFRIWKMPSFMCIDPSKKLVPLPISVQAQLRSIARKALDLLEHDVLKMLDDCLSQQGSPKAEERVAIWVSLWQLMLMYRELLIAYKTHLGHMTQDPSSPDEFISSQTQQYRRLIDNFYPLLAVFYHYQFRTKKSIELSFDWLDNISSSNVPREDKGQIRYFGQQLLASRRDLYSYVESSAETDDVDNMLWTFVVEHELKKLNARKRNPKGSSSKSKKSRHEEDEFDDE</sequence>
<gene>
    <name evidence="2" type="primary">g4375</name>
    <name evidence="2" type="ORF">EsDP_00004375</name>
</gene>
<reference evidence="3" key="1">
    <citation type="submission" date="2024-06" db="EMBL/GenBank/DDBJ databases">
        <title>Draft Genome Sequences of Epichloe bromicola Strains Isolated from Elymus ciliaris.</title>
        <authorList>
            <consortium name="Epichloe bromicola genome sequencing consortium"/>
            <person name="Miura A."/>
            <person name="Imano S."/>
            <person name="Ashida A."/>
            <person name="Sato I."/>
            <person name="Chiba S."/>
            <person name="Tanaka A."/>
            <person name="Camagna M."/>
            <person name="Takemoto D."/>
        </authorList>
    </citation>
    <scope>NUCLEOTIDE SEQUENCE [LARGE SCALE GENOMIC DNA]</scope>
    <source>
        <strain evidence="3">DP</strain>
    </source>
</reference>
<dbReference type="EMBL" id="BAAFGZ010000167">
    <property type="protein sequence ID" value="GAB0136058.1"/>
    <property type="molecule type" value="Genomic_DNA"/>
</dbReference>
<dbReference type="PANTHER" id="PTHR35392">
    <property type="entry name" value="ZN(II)2CYS6 TRANSCRIPTION FACTOR (EUROFUNG)-RELATED-RELATED"/>
    <property type="match status" value="1"/>
</dbReference>
<accession>A0ABQ0CRM8</accession>
<feature type="compositionally biased region" description="Basic residues" evidence="1">
    <location>
        <begin position="598"/>
        <end position="613"/>
    </location>
</feature>
<evidence type="ECO:0000313" key="3">
    <source>
        <dbReference type="Proteomes" id="UP001562357"/>
    </source>
</evidence>
<dbReference type="Proteomes" id="UP001562357">
    <property type="component" value="Unassembled WGS sequence"/>
</dbReference>
<comment type="caution">
    <text evidence="2">The sequence shown here is derived from an EMBL/GenBank/DDBJ whole genome shotgun (WGS) entry which is preliminary data.</text>
</comment>
<proteinExistence type="predicted"/>
<feature type="region of interest" description="Disordered" evidence="1">
    <location>
        <begin position="598"/>
        <end position="623"/>
    </location>
</feature>
<protein>
    <recommendedName>
        <fullName evidence="4">Zn(2)-C6 fungal-type domain-containing protein</fullName>
    </recommendedName>
</protein>
<evidence type="ECO:0000256" key="1">
    <source>
        <dbReference type="SAM" id="MobiDB-lite"/>
    </source>
</evidence>
<evidence type="ECO:0008006" key="4">
    <source>
        <dbReference type="Google" id="ProtNLM"/>
    </source>
</evidence>
<dbReference type="InterPro" id="IPR052973">
    <property type="entry name" value="Fungal_sec-metab_reg_TF"/>
</dbReference>